<evidence type="ECO:0000256" key="6">
    <source>
        <dbReference type="ARBA" id="ARBA00023180"/>
    </source>
</evidence>
<proteinExistence type="inferred from homology"/>
<dbReference type="AlphaFoldDB" id="A0A871R912"/>
<protein>
    <recommendedName>
        <fullName evidence="9">Maintenance of telomere capping protein 6</fullName>
    </recommendedName>
</protein>
<keyword evidence="4 10" id="KW-1133">Transmembrane helix</keyword>
<dbReference type="GeneID" id="64572839"/>
<feature type="signal peptide" evidence="11">
    <location>
        <begin position="1"/>
        <end position="22"/>
    </location>
</feature>
<evidence type="ECO:0000256" key="4">
    <source>
        <dbReference type="ARBA" id="ARBA00022989"/>
    </source>
</evidence>
<feature type="transmembrane region" description="Helical" evidence="10">
    <location>
        <begin position="467"/>
        <end position="491"/>
    </location>
</feature>
<evidence type="ECO:0000256" key="5">
    <source>
        <dbReference type="ARBA" id="ARBA00023136"/>
    </source>
</evidence>
<dbReference type="Proteomes" id="UP000663131">
    <property type="component" value="Chromosome 8"/>
</dbReference>
<keyword evidence="2 10" id="KW-0812">Transmembrane</keyword>
<keyword evidence="3 11" id="KW-0732">Signal</keyword>
<evidence type="ECO:0000313" key="14">
    <source>
        <dbReference type="Proteomes" id="UP000663131"/>
    </source>
</evidence>
<evidence type="ECO:0000256" key="1">
    <source>
        <dbReference type="ARBA" id="ARBA00004479"/>
    </source>
</evidence>
<dbReference type="EMBL" id="CP063136">
    <property type="protein sequence ID" value="QOU21194.1"/>
    <property type="molecule type" value="Genomic_DNA"/>
</dbReference>
<evidence type="ECO:0000259" key="12">
    <source>
        <dbReference type="Pfam" id="PF25506"/>
    </source>
</evidence>
<evidence type="ECO:0000256" key="7">
    <source>
        <dbReference type="ARBA" id="ARBA00037703"/>
    </source>
</evidence>
<accession>A0A871R912</accession>
<dbReference type="InterPro" id="IPR057530">
    <property type="entry name" value="TIM-barrel_MTC6"/>
</dbReference>
<reference evidence="13" key="1">
    <citation type="submission" date="2020-10" db="EMBL/GenBank/DDBJ databases">
        <authorList>
            <person name="Palmer J.M."/>
        </authorList>
    </citation>
    <scope>NUCLEOTIDE SEQUENCE</scope>
    <source>
        <strain evidence="13">UCD 2041</strain>
    </source>
</reference>
<name>A0A871R912_DEKBR</name>
<comment type="function">
    <text evidence="7">May be involved in telomere capping.</text>
</comment>
<dbReference type="PANTHER" id="PTHR35518:SF2">
    <property type="entry name" value="MAINTENANCE OF TELOMERE CAPPING PROTEIN 6"/>
    <property type="match status" value="1"/>
</dbReference>
<dbReference type="RefSeq" id="XP_041137687.1">
    <property type="nucleotide sequence ID" value="XM_041279473.1"/>
</dbReference>
<evidence type="ECO:0000256" key="2">
    <source>
        <dbReference type="ARBA" id="ARBA00022692"/>
    </source>
</evidence>
<dbReference type="InterPro" id="IPR051008">
    <property type="entry name" value="Telomere_Capping_Maintenance"/>
</dbReference>
<evidence type="ECO:0000256" key="11">
    <source>
        <dbReference type="SAM" id="SignalP"/>
    </source>
</evidence>
<evidence type="ECO:0000256" key="3">
    <source>
        <dbReference type="ARBA" id="ARBA00022729"/>
    </source>
</evidence>
<feature type="chain" id="PRO_5034025903" description="Maintenance of telomere capping protein 6" evidence="11">
    <location>
        <begin position="23"/>
        <end position="520"/>
    </location>
</feature>
<sequence>MIGWNCVILFFHCAYFFSYVNAGANFTTLHQREAWPNLSSTRAVAIRTQRDISENATIIDDVVVGVNITSTVFESFGYTSESLAEINTLLDVGVQALYIDLYYNEYSRDWSLCPLESLITNRTSERCESPQTFNITSLIGVINNFISLTDNVLNTNPLYLLISVHSIVYTKSKYITEIHYLESEFQNLNNLITPSHLNITSIPSLQEMLFTDNLRTLAILINDDLLLNTTYKENSGLNTMFISSSLLGTQRWKQISDNYPTLPVAWKDIDDINNVTISNDTSSFRFTYSRGDISLDTFVKSIKLGYSPIISQIFSKLSDISVYLEYAFWSWAVYQPTFENTGSATDETSSDIAKLERCAIITTSGWKVVKCGGRYRVLCQNSEKPDTFAVSKVSSDFLTASESCYDIGSNYVIAVPTTVFEQDKAIAVIPSTDTGLWIDVNSLSSSNCWVKGLSTVCPYQKTISKMIFIRMITPGAVIAFILLLLLILLQFNRVPVHQNRRRWRKLTQEQAAKEVEGVPS</sequence>
<dbReference type="OrthoDB" id="5573651at2759"/>
<comment type="subcellular location">
    <subcellularLocation>
        <location evidence="1">Membrane</location>
        <topology evidence="1">Single-pass type I membrane protein</topology>
    </subcellularLocation>
</comment>
<feature type="domain" description="MTC6 partial TIM-barrel" evidence="12">
    <location>
        <begin position="36"/>
        <end position="330"/>
    </location>
</feature>
<dbReference type="PANTHER" id="PTHR35518">
    <property type="entry name" value="MAINTENANCE OF TELOMOERE CAPPING"/>
    <property type="match status" value="1"/>
</dbReference>
<organism evidence="13 14">
    <name type="scientific">Dekkera bruxellensis</name>
    <name type="common">Brettanomyces custersii</name>
    <dbReference type="NCBI Taxonomy" id="5007"/>
    <lineage>
        <taxon>Eukaryota</taxon>
        <taxon>Fungi</taxon>
        <taxon>Dikarya</taxon>
        <taxon>Ascomycota</taxon>
        <taxon>Saccharomycotina</taxon>
        <taxon>Pichiomycetes</taxon>
        <taxon>Pichiales</taxon>
        <taxon>Pichiaceae</taxon>
        <taxon>Brettanomyces</taxon>
    </lineage>
</organism>
<keyword evidence="5 10" id="KW-0472">Membrane</keyword>
<evidence type="ECO:0000256" key="8">
    <source>
        <dbReference type="ARBA" id="ARBA00038159"/>
    </source>
</evidence>
<comment type="similarity">
    <text evidence="8">Belongs to the MTC6 family.</text>
</comment>
<evidence type="ECO:0000313" key="13">
    <source>
        <dbReference type="EMBL" id="QOU21194.1"/>
    </source>
</evidence>
<evidence type="ECO:0000256" key="9">
    <source>
        <dbReference type="ARBA" id="ARBA00039865"/>
    </source>
</evidence>
<dbReference type="Pfam" id="PF25506">
    <property type="entry name" value="TIM-barrel_MTC6"/>
    <property type="match status" value="1"/>
</dbReference>
<dbReference type="GO" id="GO:0016020">
    <property type="term" value="C:membrane"/>
    <property type="evidence" value="ECO:0007669"/>
    <property type="project" value="UniProtKB-SubCell"/>
</dbReference>
<reference evidence="13" key="2">
    <citation type="journal article" name="BMC Genomics">
        <title>New genome assemblies reveal patterns of domestication and adaptation across Brettanomyces (Dekkera) species.</title>
        <authorList>
            <person name="Roach M.J."/>
            <person name="Borneman A.R."/>
        </authorList>
    </citation>
    <scope>NUCLEOTIDE SEQUENCE</scope>
    <source>
        <strain evidence="13">UCD 2041</strain>
    </source>
</reference>
<evidence type="ECO:0000256" key="10">
    <source>
        <dbReference type="SAM" id="Phobius"/>
    </source>
</evidence>
<gene>
    <name evidence="13" type="ORF">BRETT_000914</name>
</gene>
<keyword evidence="6" id="KW-0325">Glycoprotein</keyword>
<dbReference type="KEGG" id="bbrx:BRETT_000914"/>